<dbReference type="GO" id="GO:0004377">
    <property type="term" value="F:GDP-Man:Man(3)GlcNAc(2)-PP-Dol alpha-1,2-mannosyltransferase activity"/>
    <property type="evidence" value="ECO:0007669"/>
    <property type="project" value="InterPro"/>
</dbReference>
<dbReference type="PANTHER" id="PTHR45919">
    <property type="entry name" value="GDP-MAN:MAN(3)GLCNAC(2)-PP-DOL ALPHA-1,2-MANNOSYLTRANSFERASE"/>
    <property type="match status" value="1"/>
</dbReference>
<dbReference type="Gene3D" id="3.40.50.2000">
    <property type="entry name" value="Glycogen Phosphorylase B"/>
    <property type="match status" value="1"/>
</dbReference>
<dbReference type="Proteomes" id="UP000176850">
    <property type="component" value="Unassembled WGS sequence"/>
</dbReference>
<dbReference type="Pfam" id="PF00534">
    <property type="entry name" value="Glycos_transf_1"/>
    <property type="match status" value="1"/>
</dbReference>
<feature type="domain" description="Glycosyl transferase family 1" evidence="1">
    <location>
        <begin position="152"/>
        <end position="328"/>
    </location>
</feature>
<gene>
    <name evidence="2" type="ORF">A2799_02735</name>
</gene>
<dbReference type="GO" id="GO:0016020">
    <property type="term" value="C:membrane"/>
    <property type="evidence" value="ECO:0007669"/>
    <property type="project" value="TreeGrafter"/>
</dbReference>
<dbReference type="SUPFAM" id="SSF53756">
    <property type="entry name" value="UDP-Glycosyltransferase/glycogen phosphorylase"/>
    <property type="match status" value="1"/>
</dbReference>
<dbReference type="CDD" id="cd03801">
    <property type="entry name" value="GT4_PimA-like"/>
    <property type="match status" value="1"/>
</dbReference>
<evidence type="ECO:0000313" key="2">
    <source>
        <dbReference type="EMBL" id="OGK20200.1"/>
    </source>
</evidence>
<dbReference type="EMBL" id="MFZH01000001">
    <property type="protein sequence ID" value="OGK20200.1"/>
    <property type="molecule type" value="Genomic_DNA"/>
</dbReference>
<dbReference type="PANTHER" id="PTHR45919:SF1">
    <property type="entry name" value="GDP-MAN:MAN(3)GLCNAC(2)-PP-DOL ALPHA-1,2-MANNOSYLTRANSFERASE"/>
    <property type="match status" value="1"/>
</dbReference>
<evidence type="ECO:0000259" key="1">
    <source>
        <dbReference type="Pfam" id="PF00534"/>
    </source>
</evidence>
<proteinExistence type="predicted"/>
<dbReference type="InterPro" id="IPR001296">
    <property type="entry name" value="Glyco_trans_1"/>
</dbReference>
<reference evidence="2 3" key="1">
    <citation type="journal article" date="2016" name="Nat. Commun.">
        <title>Thousands of microbial genomes shed light on interconnected biogeochemical processes in an aquifer system.</title>
        <authorList>
            <person name="Anantharaman K."/>
            <person name="Brown C.T."/>
            <person name="Hug L.A."/>
            <person name="Sharon I."/>
            <person name="Castelle C.J."/>
            <person name="Probst A.J."/>
            <person name="Thomas B.C."/>
            <person name="Singh A."/>
            <person name="Wilkins M.J."/>
            <person name="Karaoz U."/>
            <person name="Brodie E.L."/>
            <person name="Williams K.H."/>
            <person name="Hubbard S.S."/>
            <person name="Banfield J.F."/>
        </authorList>
    </citation>
    <scope>NUCLEOTIDE SEQUENCE [LARGE SCALE GENOMIC DNA]</scope>
</reference>
<organism evidence="2 3">
    <name type="scientific">Candidatus Roizmanbacteria bacterium RIFCSPHIGHO2_01_FULL_39_24</name>
    <dbReference type="NCBI Taxonomy" id="1802032"/>
    <lineage>
        <taxon>Bacteria</taxon>
        <taxon>Candidatus Roizmaniibacteriota</taxon>
    </lineage>
</organism>
<comment type="caution">
    <text evidence="2">The sequence shown here is derived from an EMBL/GenBank/DDBJ whole genome shotgun (WGS) entry which is preliminary data.</text>
</comment>
<dbReference type="AlphaFoldDB" id="A0A1F7GMG1"/>
<protein>
    <recommendedName>
        <fullName evidence="1">Glycosyl transferase family 1 domain-containing protein</fullName>
    </recommendedName>
</protein>
<name>A0A1F7GMG1_9BACT</name>
<evidence type="ECO:0000313" key="3">
    <source>
        <dbReference type="Proteomes" id="UP000176850"/>
    </source>
</evidence>
<sequence length="355" mass="41007">MKKLLIVDPYLDVLGGGEEHILSIGKIFEEKGYQVNLFWHDESILKALQERLSIRTENFSIEKNERKGTGYDILLYITDGSYFFPQAKKNYVFCMYPQKTLYKSNLLNKLKWKNWNFFANSKYTSSYISEWVGKETDVIYPYIPDEIFERYSPISSKKKVILSVGRFFSHLHAKNQHLLIDAFNRLQKNHSMFQDFQLVLIGGVKKEDENYFNKVLELSKSNPSISVMKNAPYETVLSYYSRASIYWHASGLGSDLAGRPEATEHLGITILEAMACGLITFAYNSGGPKETIENGKTGFLYNSIDELVEKTAKVFSNKQELAEISKRAFDSCKKTFLYEVFEKNVENYFFSNLTI</sequence>
<accession>A0A1F7GMG1</accession>
<dbReference type="GO" id="GO:0006487">
    <property type="term" value="P:protein N-linked glycosylation"/>
    <property type="evidence" value="ECO:0007669"/>
    <property type="project" value="TreeGrafter"/>
</dbReference>
<dbReference type="InterPro" id="IPR038013">
    <property type="entry name" value="ALG11"/>
</dbReference>